<sequence length="71" mass="8007">MKKSEISSDISDSMAKQEANHTGNREKTSILCHPNVETSRRGKPFRGVNKVEALIRTKYPLKYNASGDRKT</sequence>
<protein>
    <submittedName>
        <fullName evidence="2">Uncharacterized protein</fullName>
    </submittedName>
</protein>
<reference evidence="2 3" key="1">
    <citation type="submission" date="2020-09" db="EMBL/GenBank/DDBJ databases">
        <title>De no assembly of potato wild relative species, Solanum commersonii.</title>
        <authorList>
            <person name="Cho K."/>
        </authorList>
    </citation>
    <scope>NUCLEOTIDE SEQUENCE [LARGE SCALE GENOMIC DNA]</scope>
    <source>
        <strain evidence="2">LZ3.2</strain>
        <tissue evidence="2">Leaf</tissue>
    </source>
</reference>
<comment type="caution">
    <text evidence="2">The sequence shown here is derived from an EMBL/GenBank/DDBJ whole genome shotgun (WGS) entry which is preliminary data.</text>
</comment>
<evidence type="ECO:0000256" key="1">
    <source>
        <dbReference type="SAM" id="MobiDB-lite"/>
    </source>
</evidence>
<gene>
    <name evidence="2" type="ORF">H5410_050138</name>
</gene>
<evidence type="ECO:0000313" key="3">
    <source>
        <dbReference type="Proteomes" id="UP000824120"/>
    </source>
</evidence>
<dbReference type="EMBL" id="JACXVP010000010">
    <property type="protein sequence ID" value="KAG5579511.1"/>
    <property type="molecule type" value="Genomic_DNA"/>
</dbReference>
<accession>A0A9J5WVZ5</accession>
<keyword evidence="3" id="KW-1185">Reference proteome</keyword>
<dbReference type="AlphaFoldDB" id="A0A9J5WVZ5"/>
<proteinExistence type="predicted"/>
<name>A0A9J5WVZ5_SOLCO</name>
<feature type="region of interest" description="Disordered" evidence="1">
    <location>
        <begin position="1"/>
        <end position="44"/>
    </location>
</feature>
<dbReference type="Proteomes" id="UP000824120">
    <property type="component" value="Chromosome 10"/>
</dbReference>
<evidence type="ECO:0000313" key="2">
    <source>
        <dbReference type="EMBL" id="KAG5579511.1"/>
    </source>
</evidence>
<organism evidence="2 3">
    <name type="scientific">Solanum commersonii</name>
    <name type="common">Commerson's wild potato</name>
    <name type="synonym">Commerson's nightshade</name>
    <dbReference type="NCBI Taxonomy" id="4109"/>
    <lineage>
        <taxon>Eukaryota</taxon>
        <taxon>Viridiplantae</taxon>
        <taxon>Streptophyta</taxon>
        <taxon>Embryophyta</taxon>
        <taxon>Tracheophyta</taxon>
        <taxon>Spermatophyta</taxon>
        <taxon>Magnoliopsida</taxon>
        <taxon>eudicotyledons</taxon>
        <taxon>Gunneridae</taxon>
        <taxon>Pentapetalae</taxon>
        <taxon>asterids</taxon>
        <taxon>lamiids</taxon>
        <taxon>Solanales</taxon>
        <taxon>Solanaceae</taxon>
        <taxon>Solanoideae</taxon>
        <taxon>Solaneae</taxon>
        <taxon>Solanum</taxon>
    </lineage>
</organism>